<name>A0ABN3NW56_9ACTN</name>
<accession>A0ABN3NW56</accession>
<dbReference type="InterPro" id="IPR014942">
    <property type="entry name" value="AbiEii"/>
</dbReference>
<dbReference type="Proteomes" id="UP001501095">
    <property type="component" value="Unassembled WGS sequence"/>
</dbReference>
<evidence type="ECO:0000313" key="1">
    <source>
        <dbReference type="EMBL" id="GAA2542234.1"/>
    </source>
</evidence>
<sequence length="233" mass="24993">MSAPPSVPQPATGRLLGDLIAVGEAHALVLAGGSAMLAHGLVERAGRDVDAATEHPAGMDAIADAVRTGLVARGWLVQTRETAPLSAQFLVTDAASGEEYQVELRKEVLWRPPVPTELGPALSLDDLAGTRVRDLADRGLARDLVDVHALAARWSHPELEELARRHAPDAFDPTDLQARLTGTDWLDDRAFTSQGLDADAVAGLRRWAQEWADDIAERLIEGEAPEDGEPDEE</sequence>
<comment type="caution">
    <text evidence="1">The sequence shown here is derived from an EMBL/GenBank/DDBJ whole genome shotgun (WGS) entry which is preliminary data.</text>
</comment>
<organism evidence="1 2">
    <name type="scientific">Streptomyces levis</name>
    <dbReference type="NCBI Taxonomy" id="285566"/>
    <lineage>
        <taxon>Bacteria</taxon>
        <taxon>Bacillati</taxon>
        <taxon>Actinomycetota</taxon>
        <taxon>Actinomycetes</taxon>
        <taxon>Kitasatosporales</taxon>
        <taxon>Streptomycetaceae</taxon>
        <taxon>Streptomyces</taxon>
    </lineage>
</organism>
<dbReference type="Pfam" id="PF08843">
    <property type="entry name" value="AbiEii"/>
    <property type="match status" value="1"/>
</dbReference>
<dbReference type="RefSeq" id="WP_344539514.1">
    <property type="nucleotide sequence ID" value="NZ_BAAATM010000015.1"/>
</dbReference>
<evidence type="ECO:0008006" key="3">
    <source>
        <dbReference type="Google" id="ProtNLM"/>
    </source>
</evidence>
<dbReference type="EMBL" id="BAAATM010000015">
    <property type="protein sequence ID" value="GAA2542234.1"/>
    <property type="molecule type" value="Genomic_DNA"/>
</dbReference>
<keyword evidence="2" id="KW-1185">Reference proteome</keyword>
<proteinExistence type="predicted"/>
<gene>
    <name evidence="1" type="ORF">GCM10010423_46220</name>
</gene>
<evidence type="ECO:0000313" key="2">
    <source>
        <dbReference type="Proteomes" id="UP001501095"/>
    </source>
</evidence>
<reference evidence="1 2" key="1">
    <citation type="journal article" date="2019" name="Int. J. Syst. Evol. Microbiol.">
        <title>The Global Catalogue of Microorganisms (GCM) 10K type strain sequencing project: providing services to taxonomists for standard genome sequencing and annotation.</title>
        <authorList>
            <consortium name="The Broad Institute Genomics Platform"/>
            <consortium name="The Broad Institute Genome Sequencing Center for Infectious Disease"/>
            <person name="Wu L."/>
            <person name="Ma J."/>
        </authorList>
    </citation>
    <scope>NUCLEOTIDE SEQUENCE [LARGE SCALE GENOMIC DNA]</scope>
    <source>
        <strain evidence="1 2">JCM 6924</strain>
    </source>
</reference>
<protein>
    <recommendedName>
        <fullName evidence="3">Nucleotidyl transferase AbiEii/AbiGii toxin family protein</fullName>
    </recommendedName>
</protein>